<dbReference type="SUPFAM" id="SSF49899">
    <property type="entry name" value="Concanavalin A-like lectins/glucanases"/>
    <property type="match status" value="1"/>
</dbReference>
<dbReference type="PROSITE" id="PS00018">
    <property type="entry name" value="EF_HAND_1"/>
    <property type="match status" value="1"/>
</dbReference>
<gene>
    <name evidence="7" type="ORF">GCM10007100_30930</name>
</gene>
<reference evidence="7" key="2">
    <citation type="submission" date="2020-09" db="EMBL/GenBank/DDBJ databases">
        <authorList>
            <person name="Sun Q."/>
            <person name="Kim S."/>
        </authorList>
    </citation>
    <scope>NUCLEOTIDE SEQUENCE</scope>
    <source>
        <strain evidence="7">KCTC 12988</strain>
    </source>
</reference>
<dbReference type="Gene3D" id="2.60.40.2030">
    <property type="match status" value="1"/>
</dbReference>
<dbReference type="InterPro" id="IPR018247">
    <property type="entry name" value="EF_Hand_1_Ca_BS"/>
</dbReference>
<evidence type="ECO:0000313" key="7">
    <source>
        <dbReference type="EMBL" id="GHC61424.1"/>
    </source>
</evidence>
<protein>
    <submittedName>
        <fullName evidence="7">Uncharacterized protein</fullName>
    </submittedName>
</protein>
<dbReference type="InterPro" id="IPR003644">
    <property type="entry name" value="Calx_beta"/>
</dbReference>
<dbReference type="RefSeq" id="WP_189571835.1">
    <property type="nucleotide sequence ID" value="NZ_BMXI01000014.1"/>
</dbReference>
<evidence type="ECO:0000256" key="2">
    <source>
        <dbReference type="ARBA" id="ARBA00022737"/>
    </source>
</evidence>
<dbReference type="Pfam" id="PF03160">
    <property type="entry name" value="Calx-beta"/>
    <property type="match status" value="1"/>
</dbReference>
<evidence type="ECO:0000256" key="3">
    <source>
        <dbReference type="ARBA" id="ARBA00022837"/>
    </source>
</evidence>
<feature type="domain" description="Calx-beta" evidence="5">
    <location>
        <begin position="1314"/>
        <end position="1408"/>
    </location>
</feature>
<proteinExistence type="predicted"/>
<feature type="domain" description="LamG-like jellyroll fold" evidence="6">
    <location>
        <begin position="677"/>
        <end position="833"/>
    </location>
</feature>
<dbReference type="InterPro" id="IPR013783">
    <property type="entry name" value="Ig-like_fold"/>
</dbReference>
<comment type="caution">
    <text evidence="7">The sequence shown here is derived from an EMBL/GenBank/DDBJ whole genome shotgun (WGS) entry which is preliminary data.</text>
</comment>
<dbReference type="GO" id="GO:0007154">
    <property type="term" value="P:cell communication"/>
    <property type="evidence" value="ECO:0007669"/>
    <property type="project" value="InterPro"/>
</dbReference>
<keyword evidence="4" id="KW-1015">Disulfide bond</keyword>
<dbReference type="Proteomes" id="UP000644507">
    <property type="component" value="Unassembled WGS sequence"/>
</dbReference>
<dbReference type="InterPro" id="IPR006558">
    <property type="entry name" value="LamG-like"/>
</dbReference>
<keyword evidence="2" id="KW-0677">Repeat</keyword>
<dbReference type="Gene3D" id="2.60.40.10">
    <property type="entry name" value="Immunoglobulins"/>
    <property type="match status" value="2"/>
</dbReference>
<organism evidence="7 8">
    <name type="scientific">Roseibacillus persicicus</name>
    <dbReference type="NCBI Taxonomy" id="454148"/>
    <lineage>
        <taxon>Bacteria</taxon>
        <taxon>Pseudomonadati</taxon>
        <taxon>Verrucomicrobiota</taxon>
        <taxon>Verrucomicrobiia</taxon>
        <taxon>Verrucomicrobiales</taxon>
        <taxon>Verrucomicrobiaceae</taxon>
        <taxon>Roseibacillus</taxon>
    </lineage>
</organism>
<evidence type="ECO:0000313" key="8">
    <source>
        <dbReference type="Proteomes" id="UP000644507"/>
    </source>
</evidence>
<dbReference type="SMART" id="SM00560">
    <property type="entry name" value="LamGL"/>
    <property type="match status" value="1"/>
</dbReference>
<evidence type="ECO:0000259" key="6">
    <source>
        <dbReference type="SMART" id="SM00560"/>
    </source>
</evidence>
<evidence type="ECO:0000259" key="5">
    <source>
        <dbReference type="SMART" id="SM00237"/>
    </source>
</evidence>
<dbReference type="SUPFAM" id="SSF141072">
    <property type="entry name" value="CalX-like"/>
    <property type="match status" value="1"/>
</dbReference>
<evidence type="ECO:0000256" key="1">
    <source>
        <dbReference type="ARBA" id="ARBA00022729"/>
    </source>
</evidence>
<evidence type="ECO:0000256" key="4">
    <source>
        <dbReference type="ARBA" id="ARBA00023157"/>
    </source>
</evidence>
<sequence>MHNTHRSSWESATLSLLLGSTSLCAIEFGNIEITQLNSSNSGLDAAEPAVSVQILPGSTTGFTIRGANRGDTDMGFGEGANDIERGLLLPTVSENARNNFAGGDSVNGWNYANTSVALGGSGYFVPTHNMGGSAQSSGGRSEYNINYGFGYFPYVDFLGAHGNQTSNGGALSEVRGSAGITLGNQLIDNGNGVFGVDLSGLTTFGLNGVAATPDNGVLLTVHGKNEGNFTMGQDNEDGTFTVSIMDNGTYGGDVRYEQDTLGFVYIPTNAAGRDLITAVGRVQGDGTAEVSGGNFTVTPRRSISSLGSVLASGSFEAELTDVEANFAGLISDFSADTYLLEILSGPDAGSYLEVTASPTGTTLTVNGTLTAAEADYPVDYRLGVAGHEYLLEIPGKSPANGTLLVTPEGGVAEVTETEITTGTLEAGLVDDEATFQTSLGLQGIADGEFFLEITNGPDANGVFEVTDLISDTEIEISGTLQAIEGDYPLSYRIFSKVKPDNTDNFVSYEWDATAGAEGGWVIQSRDVPRGFITEKGATADEDLFSFVFLTSEPDNGQPSITLDSALDGAQIVVGSTQTISATAVDEAPGSIAGVEFFINGVSQGVDTTAPYEVTNAGPFNSLESVLVEAVATDNEGARTAAESVTFSVVPPTGSGGLYFNGVDQYVTFGDEPSFKLSTFTLETWFKPEGDFGIATSTGSGGVSGFPLVTKGRGEDDQSNVDANYFLGIQASDGVLVADFEDLILGTNSPVVGQTPVEAGVWQHAAVTFDGTTWNLYLNGNLEATKDAEGLTPRADSIQHAALATAMNSEGEPAGFFQGYMDESRIWDRALSQSEIREKCNFEVPMEAGLVGRFAMTEGSGVSLSSTASGVVTGSLVGSPSWVDGALFSNNVKPNVIITQPGQGDLVNLGETVEIVAVADDPDGSITQVEFFDNGVSLAVDAVAPYELSYVGTESGSHLIKVVATDNGGQSSYYNVGVQVILPAPNLSGYTVGIYDGGSKDLDTPDYTPAGNDSFTWVAESSTSSPAFGNGGGNRGDLSPNIEGASIAYTSGLILGTNHPTLDNLASLDNTIAPERNGSGNYYVSVVDSEGPGADEPTTAEESGRLSVGYFPWADGWVGANVNADGSIRHSSFNFPEGTAVAITKPEETDGIYEITGLPTAGNMIAITGSNGSDNITSVAKVGEKWVVNSRDNNSDREDEEFAFLYVPYNTRQVMSGLVDNDGNLEPLNRELELLGASVNLGAQGYEITIGDGSVINPSNSVLFVTADYENGAGGDNVYSYFSNGNAFVVFSHDAPFFTSQFQKGGFRFLVMPLDPVELTGDEVVVVATDPTSTEGGDSATLTFTRFGDASQSLTIPIGVSGSATAGSDYAALPGTVTFEAGSSTALLEVSALEDGRLELPETVTVTLQGGAGYDLGAYVSATVTLVNVNPTVATTTVSFQEGVDGYTGQFGKRVGGNGINELGSSVQAYYLDGLSGDDSFDINGIVRFDNIFGTGPGQIPPGAGIQDAQLIITTSTAGDAQSPGPYIVDQLVKPVTEETTYADLQFGEVGDGFEGVRGSGTGFPVAGFGSIANGEVVQANVTQLVQNWSNGAVDLSRGYANEGFSIYTGGTANGWSYNTVGNDNPLLRPKLQVTYTTDTTLKDYFFFADQNSIINNSQGNNNTSSAALDGSTILSQYMDLNNANSGTTEALLRFPVSFGDPSDLNSIPDGETVIKAELLMTTNGPTLTGTSHSQGRGPYAIHQMLVDWDVTTTFGLTGPVVNSEIGEAVTRLRGMGQLSTTYGDITPVVQNWRAGAPNYGVNLKPEDDDGWQPFWMGAINEPGYQDAAPILRVTTAILEATPFDDYMAANGAAGANFLDDRDKDGIVGLLEYALGLDPTAFDVLPGLVADGSDFKLSFAKGAAAAADSRLSYVIETSPDLENWTPVVAEVDSSTEIMAMIPGPNLPSQGFLFARIQVDYN</sequence>
<dbReference type="Pfam" id="PF13385">
    <property type="entry name" value="Laminin_G_3"/>
    <property type="match status" value="1"/>
</dbReference>
<dbReference type="Gene3D" id="2.60.120.200">
    <property type="match status" value="1"/>
</dbReference>
<dbReference type="SMART" id="SM00237">
    <property type="entry name" value="Calx_beta"/>
    <property type="match status" value="1"/>
</dbReference>
<reference evidence="7" key="1">
    <citation type="journal article" date="2014" name="Int. J. Syst. Evol. Microbiol.">
        <title>Complete genome sequence of Corynebacterium casei LMG S-19264T (=DSM 44701T), isolated from a smear-ripened cheese.</title>
        <authorList>
            <consortium name="US DOE Joint Genome Institute (JGI-PGF)"/>
            <person name="Walter F."/>
            <person name="Albersmeier A."/>
            <person name="Kalinowski J."/>
            <person name="Ruckert C."/>
        </authorList>
    </citation>
    <scope>NUCLEOTIDE SEQUENCE</scope>
    <source>
        <strain evidence="7">KCTC 12988</strain>
    </source>
</reference>
<keyword evidence="1" id="KW-0732">Signal</keyword>
<keyword evidence="8" id="KW-1185">Reference proteome</keyword>
<dbReference type="GO" id="GO:0016020">
    <property type="term" value="C:membrane"/>
    <property type="evidence" value="ECO:0007669"/>
    <property type="project" value="InterPro"/>
</dbReference>
<dbReference type="Pfam" id="PF17957">
    <property type="entry name" value="Big_7"/>
    <property type="match status" value="2"/>
</dbReference>
<dbReference type="InterPro" id="IPR013320">
    <property type="entry name" value="ConA-like_dom_sf"/>
</dbReference>
<dbReference type="EMBL" id="BMXI01000014">
    <property type="protein sequence ID" value="GHC61424.1"/>
    <property type="molecule type" value="Genomic_DNA"/>
</dbReference>
<name>A0A918WN39_9BACT</name>
<keyword evidence="3" id="KW-0106">Calcium</keyword>
<accession>A0A918WN39</accession>
<dbReference type="InterPro" id="IPR038081">
    <property type="entry name" value="CalX-like_sf"/>
</dbReference>